<accession>A0ABV9BBS8</accession>
<gene>
    <name evidence="1" type="ORF">ACFPIH_47600</name>
</gene>
<dbReference type="RefSeq" id="WP_381177444.1">
    <property type="nucleotide sequence ID" value="NZ_JBHSFK010000050.1"/>
</dbReference>
<reference evidence="2" key="1">
    <citation type="journal article" date="2019" name="Int. J. Syst. Evol. Microbiol.">
        <title>The Global Catalogue of Microorganisms (GCM) 10K type strain sequencing project: providing services to taxonomists for standard genome sequencing and annotation.</title>
        <authorList>
            <consortium name="The Broad Institute Genomics Platform"/>
            <consortium name="The Broad Institute Genome Sequencing Center for Infectious Disease"/>
            <person name="Wu L."/>
            <person name="Ma J."/>
        </authorList>
    </citation>
    <scope>NUCLEOTIDE SEQUENCE [LARGE SCALE GENOMIC DNA]</scope>
    <source>
        <strain evidence="2">CGMCC 4.7177</strain>
    </source>
</reference>
<dbReference type="InterPro" id="IPR023292">
    <property type="entry name" value="NTP_PyroPHydrolase-like_dom_sf"/>
</dbReference>
<evidence type="ECO:0000313" key="2">
    <source>
        <dbReference type="Proteomes" id="UP001595839"/>
    </source>
</evidence>
<comment type="caution">
    <text evidence="1">The sequence shown here is derived from an EMBL/GenBank/DDBJ whole genome shotgun (WGS) entry which is preliminary data.</text>
</comment>
<dbReference type="InterPro" id="IPR021130">
    <property type="entry name" value="PRib-ATP_PPHydrolase-like"/>
</dbReference>
<protein>
    <submittedName>
        <fullName evidence="1">MazG nucleotide pyrophosphohydrolase domain-containing protein</fullName>
    </submittedName>
</protein>
<evidence type="ECO:0000313" key="1">
    <source>
        <dbReference type="EMBL" id="MFC4507026.1"/>
    </source>
</evidence>
<keyword evidence="2" id="KW-1185">Reference proteome</keyword>
<sequence>MAESGTALVDFEGAVAQFHLAFDVDNRIVNPDNLRSLLERRTTLITEEFHEVIEALNAAKGSVGNPGFPVQRFEHLAKELADLLYVVFGSAELLGIPLGQAFAEVHASNMSKLGDDGRPVLREDGKVLKGPNYRSADMTLVGVDILTHYLSQQIAG</sequence>
<organism evidence="1 2">
    <name type="scientific">Streptomyces vulcanius</name>
    <dbReference type="NCBI Taxonomy" id="1441876"/>
    <lineage>
        <taxon>Bacteria</taxon>
        <taxon>Bacillati</taxon>
        <taxon>Actinomycetota</taxon>
        <taxon>Actinomycetes</taxon>
        <taxon>Kitasatosporales</taxon>
        <taxon>Streptomycetaceae</taxon>
        <taxon>Streptomyces</taxon>
    </lineage>
</organism>
<dbReference type="Proteomes" id="UP001595839">
    <property type="component" value="Unassembled WGS sequence"/>
</dbReference>
<name>A0ABV9BBS8_9ACTN</name>
<dbReference type="Gene3D" id="1.10.3420.10">
    <property type="entry name" value="putative ntp pyrophosphohydrolase like domain"/>
    <property type="match status" value="1"/>
</dbReference>
<proteinExistence type="predicted"/>
<dbReference type="EMBL" id="JBHSFK010000050">
    <property type="protein sequence ID" value="MFC4507026.1"/>
    <property type="molecule type" value="Genomic_DNA"/>
</dbReference>
<dbReference type="SUPFAM" id="SSF101386">
    <property type="entry name" value="all-alpha NTP pyrophosphatases"/>
    <property type="match status" value="1"/>
</dbReference>
<dbReference type="Pfam" id="PF01503">
    <property type="entry name" value="PRA-PH"/>
    <property type="match status" value="1"/>
</dbReference>